<protein>
    <submittedName>
        <fullName evidence="2">Uncharacterized protein</fullName>
    </submittedName>
</protein>
<name>A0ABU8U2V1_9ACTN</name>
<proteinExistence type="predicted"/>
<organism evidence="2 3">
    <name type="scientific">Streptomyces caledonius</name>
    <dbReference type="NCBI Taxonomy" id="3134107"/>
    <lineage>
        <taxon>Bacteria</taxon>
        <taxon>Bacillati</taxon>
        <taxon>Actinomycetota</taxon>
        <taxon>Actinomycetes</taxon>
        <taxon>Kitasatosporales</taxon>
        <taxon>Streptomycetaceae</taxon>
        <taxon>Streptomyces</taxon>
    </lineage>
</organism>
<sequence>MIDNGVIDGGAVEGVPNDGDAIKDRGGRAMVVEWSRQPSGRPA</sequence>
<evidence type="ECO:0000313" key="3">
    <source>
        <dbReference type="Proteomes" id="UP001382904"/>
    </source>
</evidence>
<evidence type="ECO:0000256" key="1">
    <source>
        <dbReference type="SAM" id="MobiDB-lite"/>
    </source>
</evidence>
<gene>
    <name evidence="2" type="ORF">WKI68_08760</name>
</gene>
<evidence type="ECO:0000313" key="2">
    <source>
        <dbReference type="EMBL" id="MEJ8641543.1"/>
    </source>
</evidence>
<dbReference type="EMBL" id="JBBKAM010000002">
    <property type="protein sequence ID" value="MEJ8641543.1"/>
    <property type="molecule type" value="Genomic_DNA"/>
</dbReference>
<keyword evidence="3" id="KW-1185">Reference proteome</keyword>
<comment type="caution">
    <text evidence="2">The sequence shown here is derived from an EMBL/GenBank/DDBJ whole genome shotgun (WGS) entry which is preliminary data.</text>
</comment>
<dbReference type="Proteomes" id="UP001382904">
    <property type="component" value="Unassembled WGS sequence"/>
</dbReference>
<accession>A0ABU8U2V1</accession>
<reference evidence="2 3" key="1">
    <citation type="submission" date="2024-03" db="EMBL/GenBank/DDBJ databases">
        <title>Novel Streptomyces species of biotechnological and ecological value are a feature of Machair soil.</title>
        <authorList>
            <person name="Prole J.R."/>
            <person name="Goodfellow M."/>
            <person name="Allenby N."/>
            <person name="Ward A.C."/>
        </authorList>
    </citation>
    <scope>NUCLEOTIDE SEQUENCE [LARGE SCALE GENOMIC DNA]</scope>
    <source>
        <strain evidence="2 3">MS1.HAVA.3</strain>
    </source>
</reference>
<feature type="region of interest" description="Disordered" evidence="1">
    <location>
        <begin position="1"/>
        <end position="23"/>
    </location>
</feature>